<reference evidence="1" key="1">
    <citation type="journal article" date="2022" name="Int. J. Mol. Sci.">
        <title>Draft Genome of Tanacetum Coccineum: Genomic Comparison of Closely Related Tanacetum-Family Plants.</title>
        <authorList>
            <person name="Yamashiro T."/>
            <person name="Shiraishi A."/>
            <person name="Nakayama K."/>
            <person name="Satake H."/>
        </authorList>
    </citation>
    <scope>NUCLEOTIDE SEQUENCE</scope>
</reference>
<name>A0ABQ4YDE7_9ASTR</name>
<evidence type="ECO:0000313" key="2">
    <source>
        <dbReference type="Proteomes" id="UP001151760"/>
    </source>
</evidence>
<reference evidence="1" key="2">
    <citation type="submission" date="2022-01" db="EMBL/GenBank/DDBJ databases">
        <authorList>
            <person name="Yamashiro T."/>
            <person name="Shiraishi A."/>
            <person name="Satake H."/>
            <person name="Nakayama K."/>
        </authorList>
    </citation>
    <scope>NUCLEOTIDE SEQUENCE</scope>
</reference>
<comment type="caution">
    <text evidence="1">The sequence shown here is derived from an EMBL/GenBank/DDBJ whole genome shotgun (WGS) entry which is preliminary data.</text>
</comment>
<gene>
    <name evidence="1" type="ORF">Tco_0725585</name>
</gene>
<dbReference type="Proteomes" id="UP001151760">
    <property type="component" value="Unassembled WGS sequence"/>
</dbReference>
<accession>A0ABQ4YDE7</accession>
<organism evidence="1 2">
    <name type="scientific">Tanacetum coccineum</name>
    <dbReference type="NCBI Taxonomy" id="301880"/>
    <lineage>
        <taxon>Eukaryota</taxon>
        <taxon>Viridiplantae</taxon>
        <taxon>Streptophyta</taxon>
        <taxon>Embryophyta</taxon>
        <taxon>Tracheophyta</taxon>
        <taxon>Spermatophyta</taxon>
        <taxon>Magnoliopsida</taxon>
        <taxon>eudicotyledons</taxon>
        <taxon>Gunneridae</taxon>
        <taxon>Pentapetalae</taxon>
        <taxon>asterids</taxon>
        <taxon>campanulids</taxon>
        <taxon>Asterales</taxon>
        <taxon>Asteraceae</taxon>
        <taxon>Asteroideae</taxon>
        <taxon>Anthemideae</taxon>
        <taxon>Anthemidinae</taxon>
        <taxon>Tanacetum</taxon>
    </lineage>
</organism>
<protein>
    <submittedName>
        <fullName evidence="1">Uncharacterized protein</fullName>
    </submittedName>
</protein>
<sequence length="88" mass="10598">MFHDQGSNKEDPWRQQQVIEGCRDKEKKGFHVLVFQTEAGFLDRQQESIKEFLRILEVHAYRLFVYGSDVRDFMMSKKKHDAIRDEYS</sequence>
<proteinExistence type="predicted"/>
<dbReference type="EMBL" id="BQNB010010323">
    <property type="protein sequence ID" value="GJS75704.1"/>
    <property type="molecule type" value="Genomic_DNA"/>
</dbReference>
<keyword evidence="2" id="KW-1185">Reference proteome</keyword>
<evidence type="ECO:0000313" key="1">
    <source>
        <dbReference type="EMBL" id="GJS75704.1"/>
    </source>
</evidence>